<comment type="caution">
    <text evidence="2">The sequence shown here is derived from an EMBL/GenBank/DDBJ whole genome shotgun (WGS) entry which is preliminary data.</text>
</comment>
<dbReference type="PANTHER" id="PTHR36180:SF2">
    <property type="entry name" value="BRO FAMILY PROTEIN"/>
    <property type="match status" value="1"/>
</dbReference>
<gene>
    <name evidence="2" type="ORF">IQ236_16970</name>
</gene>
<dbReference type="SMART" id="SM01040">
    <property type="entry name" value="Bro-N"/>
    <property type="match status" value="1"/>
</dbReference>
<dbReference type="Pfam" id="PF02498">
    <property type="entry name" value="Bro-N"/>
    <property type="match status" value="1"/>
</dbReference>
<keyword evidence="3" id="KW-1185">Reference proteome</keyword>
<proteinExistence type="predicted"/>
<reference evidence="2 3" key="1">
    <citation type="submission" date="2020-10" db="EMBL/GenBank/DDBJ databases">
        <authorList>
            <person name="Castelo-Branco R."/>
            <person name="Eusebio N."/>
            <person name="Adriana R."/>
            <person name="Vieira A."/>
            <person name="Brugerolle De Fraissinette N."/>
            <person name="Rezende De Castro R."/>
            <person name="Schneider M.P."/>
            <person name="Vasconcelos V."/>
            <person name="Leao P.N."/>
        </authorList>
    </citation>
    <scope>NUCLEOTIDE SEQUENCE [LARGE SCALE GENOMIC DNA]</scope>
    <source>
        <strain evidence="2 3">LEGE 06226</strain>
    </source>
</reference>
<dbReference type="RefSeq" id="WP_193870391.1">
    <property type="nucleotide sequence ID" value="NZ_JADEWU010000042.1"/>
</dbReference>
<accession>A0ABR9UFJ3</accession>
<dbReference type="Proteomes" id="UP000640725">
    <property type="component" value="Unassembled WGS sequence"/>
</dbReference>
<dbReference type="InterPro" id="IPR003497">
    <property type="entry name" value="BRO_N_domain"/>
</dbReference>
<sequence length="254" mass="28014">MNNTLTSFNFKSTEIRITFEDNQLWWVAADVCDALEIISPSHALTRLDEDEKGIFSITTLGGEQKMCCVNESGLYSLILSSRKKQAKVFKRWVTGEVLPSIRQTGSYNSKPVELPSPQLISDALVAVFKPTNVDPKLISGIIANNIGKTYPALIPAMEDAKKNLAVEVTEQLLTPTEIGLILEQKTGQKHSAIKVNRILAEKGLQQPNPGKEPAWLPIGSGMEFSKLILSAQKGPKDAIRQQLKWYPSVVDQLG</sequence>
<name>A0ABR9UFJ3_9CYAN</name>
<dbReference type="PANTHER" id="PTHR36180">
    <property type="entry name" value="DNA-BINDING PROTEIN-RELATED-RELATED"/>
    <property type="match status" value="1"/>
</dbReference>
<evidence type="ECO:0000313" key="2">
    <source>
        <dbReference type="EMBL" id="MBE9144896.1"/>
    </source>
</evidence>
<feature type="domain" description="Bro-N" evidence="1">
    <location>
        <begin position="2"/>
        <end position="105"/>
    </location>
</feature>
<evidence type="ECO:0000313" key="3">
    <source>
        <dbReference type="Proteomes" id="UP000640725"/>
    </source>
</evidence>
<organism evidence="2 3">
    <name type="scientific">Planktothrix mougeotii LEGE 06226</name>
    <dbReference type="NCBI Taxonomy" id="1828728"/>
    <lineage>
        <taxon>Bacteria</taxon>
        <taxon>Bacillati</taxon>
        <taxon>Cyanobacteriota</taxon>
        <taxon>Cyanophyceae</taxon>
        <taxon>Oscillatoriophycideae</taxon>
        <taxon>Oscillatoriales</taxon>
        <taxon>Microcoleaceae</taxon>
        <taxon>Planktothrix</taxon>
    </lineage>
</organism>
<dbReference type="EMBL" id="JADEWU010000042">
    <property type="protein sequence ID" value="MBE9144896.1"/>
    <property type="molecule type" value="Genomic_DNA"/>
</dbReference>
<protein>
    <recommendedName>
        <fullName evidence="1">Bro-N domain-containing protein</fullName>
    </recommendedName>
</protein>
<evidence type="ECO:0000259" key="1">
    <source>
        <dbReference type="PROSITE" id="PS51750"/>
    </source>
</evidence>
<dbReference type="PROSITE" id="PS51750">
    <property type="entry name" value="BRO_N"/>
    <property type="match status" value="1"/>
</dbReference>